<feature type="compositionally biased region" description="Basic residues" evidence="13">
    <location>
        <begin position="198"/>
        <end position="210"/>
    </location>
</feature>
<dbReference type="CDD" id="cd22464">
    <property type="entry name" value="KH-I_AtC3H36_like"/>
    <property type="match status" value="1"/>
</dbReference>
<evidence type="ECO:0000256" key="13">
    <source>
        <dbReference type="SAM" id="MobiDB-lite"/>
    </source>
</evidence>
<dbReference type="InterPro" id="IPR004088">
    <property type="entry name" value="KH_dom_type_1"/>
</dbReference>
<keyword evidence="3 11" id="KW-0479">Metal-binding</keyword>
<dbReference type="Pfam" id="PF08743">
    <property type="entry name" value="Nse4_C"/>
    <property type="match status" value="1"/>
</dbReference>
<dbReference type="EMBL" id="JAGKQH010000010">
    <property type="protein sequence ID" value="KAG6590234.1"/>
    <property type="molecule type" value="Genomic_DNA"/>
</dbReference>
<dbReference type="GO" id="GO:0006281">
    <property type="term" value="P:DNA repair"/>
    <property type="evidence" value="ECO:0007669"/>
    <property type="project" value="UniProtKB-UniRule"/>
</dbReference>
<evidence type="ECO:0000259" key="14">
    <source>
        <dbReference type="PROSITE" id="PS50103"/>
    </source>
</evidence>
<evidence type="ECO:0000256" key="3">
    <source>
        <dbReference type="ARBA" id="ARBA00022723"/>
    </source>
</evidence>
<dbReference type="GO" id="GO:0008270">
    <property type="term" value="F:zinc ion binding"/>
    <property type="evidence" value="ECO:0007669"/>
    <property type="project" value="UniProtKB-KW"/>
</dbReference>
<evidence type="ECO:0000256" key="7">
    <source>
        <dbReference type="ARBA" id="ARBA00023172"/>
    </source>
</evidence>
<dbReference type="PANTHER" id="PTHR16140:SF0">
    <property type="entry name" value="NON-STRUCTURAL MAINTENANCE OF CHROMOSOMES ELEMENT 4"/>
    <property type="match status" value="1"/>
</dbReference>
<feature type="region of interest" description="Disordered" evidence="13">
    <location>
        <begin position="190"/>
        <end position="232"/>
    </location>
</feature>
<dbReference type="GO" id="GO:0010468">
    <property type="term" value="P:regulation of gene expression"/>
    <property type="evidence" value="ECO:0007669"/>
    <property type="project" value="UniProtKB-ARBA"/>
</dbReference>
<dbReference type="Proteomes" id="UP000685013">
    <property type="component" value="Chromosome 10"/>
</dbReference>
<reference evidence="15 16" key="1">
    <citation type="journal article" date="2021" name="Hortic Res">
        <title>The domestication of Cucurbita argyrosperma as revealed by the genome of its wild relative.</title>
        <authorList>
            <person name="Barrera-Redondo J."/>
            <person name="Sanchez-de la Vega G."/>
            <person name="Aguirre-Liguori J.A."/>
            <person name="Castellanos-Morales G."/>
            <person name="Gutierrez-Guerrero Y.T."/>
            <person name="Aguirre-Dugua X."/>
            <person name="Aguirre-Planter E."/>
            <person name="Tenaillon M.I."/>
            <person name="Lira-Saade R."/>
            <person name="Eguiarte L.E."/>
        </authorList>
    </citation>
    <scope>NUCLEOTIDE SEQUENCE [LARGE SCALE GENOMIC DNA]</scope>
    <source>
        <strain evidence="15">JBR-2021</strain>
    </source>
</reference>
<feature type="region of interest" description="Disordered" evidence="13">
    <location>
        <begin position="1"/>
        <end position="22"/>
    </location>
</feature>
<keyword evidence="10" id="KW-0694">RNA-binding</keyword>
<dbReference type="GO" id="GO:0030915">
    <property type="term" value="C:Smc5-Smc6 complex"/>
    <property type="evidence" value="ECO:0007669"/>
    <property type="project" value="UniProtKB-UniRule"/>
</dbReference>
<dbReference type="Pfam" id="PF00013">
    <property type="entry name" value="KH_1"/>
    <property type="match status" value="1"/>
</dbReference>
<comment type="caution">
    <text evidence="15">The sequence shown here is derived from an EMBL/GenBank/DDBJ whole genome shotgun (WGS) entry which is preliminary data.</text>
</comment>
<feature type="region of interest" description="Disordered" evidence="13">
    <location>
        <begin position="561"/>
        <end position="598"/>
    </location>
</feature>
<evidence type="ECO:0000256" key="10">
    <source>
        <dbReference type="PROSITE-ProRule" id="PRU00117"/>
    </source>
</evidence>
<evidence type="ECO:0000256" key="2">
    <source>
        <dbReference type="ARBA" id="ARBA00008997"/>
    </source>
</evidence>
<keyword evidence="6 11" id="KW-0862">Zinc</keyword>
<dbReference type="GO" id="GO:0005634">
    <property type="term" value="C:nucleus"/>
    <property type="evidence" value="ECO:0007669"/>
    <property type="project" value="UniProtKB-SubCell"/>
</dbReference>
<keyword evidence="16" id="KW-1185">Reference proteome</keyword>
<keyword evidence="9 12" id="KW-0539">Nucleus</keyword>
<evidence type="ECO:0000256" key="8">
    <source>
        <dbReference type="ARBA" id="ARBA00023204"/>
    </source>
</evidence>
<accession>A0AAV6N2R5</accession>
<evidence type="ECO:0000256" key="1">
    <source>
        <dbReference type="ARBA" id="ARBA00004123"/>
    </source>
</evidence>
<evidence type="ECO:0000313" key="15">
    <source>
        <dbReference type="EMBL" id="KAG6590234.1"/>
    </source>
</evidence>
<evidence type="ECO:0000256" key="6">
    <source>
        <dbReference type="ARBA" id="ARBA00022833"/>
    </source>
</evidence>
<keyword evidence="5 11" id="KW-0863">Zinc-finger</keyword>
<feature type="zinc finger region" description="C3H1-type" evidence="11">
    <location>
        <begin position="697"/>
        <end position="724"/>
    </location>
</feature>
<evidence type="ECO:0000256" key="11">
    <source>
        <dbReference type="PROSITE-ProRule" id="PRU00723"/>
    </source>
</evidence>
<dbReference type="GO" id="GO:0003723">
    <property type="term" value="F:RNA binding"/>
    <property type="evidence" value="ECO:0007669"/>
    <property type="project" value="UniProtKB-UniRule"/>
</dbReference>
<dbReference type="AlphaFoldDB" id="A0AAV6N2R5"/>
<organism evidence="15 16">
    <name type="scientific">Cucurbita argyrosperma subsp. sororia</name>
    <dbReference type="NCBI Taxonomy" id="37648"/>
    <lineage>
        <taxon>Eukaryota</taxon>
        <taxon>Viridiplantae</taxon>
        <taxon>Streptophyta</taxon>
        <taxon>Embryophyta</taxon>
        <taxon>Tracheophyta</taxon>
        <taxon>Spermatophyta</taxon>
        <taxon>Magnoliopsida</taxon>
        <taxon>eudicotyledons</taxon>
        <taxon>Gunneridae</taxon>
        <taxon>Pentapetalae</taxon>
        <taxon>rosids</taxon>
        <taxon>fabids</taxon>
        <taxon>Cucurbitales</taxon>
        <taxon>Cucurbitaceae</taxon>
        <taxon>Cucurbiteae</taxon>
        <taxon>Cucurbita</taxon>
    </lineage>
</organism>
<feature type="domain" description="C3H1-type" evidence="14">
    <location>
        <begin position="466"/>
        <end position="494"/>
    </location>
</feature>
<keyword evidence="4 12" id="KW-0227">DNA damage</keyword>
<keyword evidence="8 12" id="KW-0234">DNA repair</keyword>
<evidence type="ECO:0000256" key="5">
    <source>
        <dbReference type="ARBA" id="ARBA00022771"/>
    </source>
</evidence>
<comment type="function">
    <text evidence="12">Component of the SMC5-SMC6 complex, that promotes sister chromatid alignment after DNA damage and facilitates double-stranded DNA breaks (DSBs) repair via homologous recombination between sister chromatids.</text>
</comment>
<dbReference type="InterPro" id="IPR000571">
    <property type="entry name" value="Znf_CCCH"/>
</dbReference>
<feature type="zinc finger region" description="C3H1-type" evidence="11">
    <location>
        <begin position="529"/>
        <end position="557"/>
    </location>
</feature>
<feature type="compositionally biased region" description="Basic and acidic residues" evidence="13">
    <location>
        <begin position="35"/>
        <end position="46"/>
    </location>
</feature>
<name>A0AAV6N2R5_9ROSI</name>
<feature type="compositionally biased region" description="Low complexity" evidence="13">
    <location>
        <begin position="9"/>
        <end position="22"/>
    </location>
</feature>
<protein>
    <recommendedName>
        <fullName evidence="12">Non-structural maintenance of chromosomes element 4</fullName>
    </recommendedName>
</protein>
<feature type="region of interest" description="Disordered" evidence="13">
    <location>
        <begin position="35"/>
        <end position="60"/>
    </location>
</feature>
<feature type="non-terminal residue" evidence="15">
    <location>
        <position position="1"/>
    </location>
</feature>
<evidence type="ECO:0000256" key="9">
    <source>
        <dbReference type="ARBA" id="ARBA00023242"/>
    </source>
</evidence>
<feature type="domain" description="C3H1-type" evidence="14">
    <location>
        <begin position="529"/>
        <end position="557"/>
    </location>
</feature>
<evidence type="ECO:0000256" key="4">
    <source>
        <dbReference type="ARBA" id="ARBA00022763"/>
    </source>
</evidence>
<dbReference type="Pfam" id="PF14608">
    <property type="entry name" value="zf-CCCH_2"/>
    <property type="match status" value="1"/>
</dbReference>
<sequence length="731" mass="80253">MRPVKREPAASSRSNRSRGGAVAFDAASLRDVKRERVVSREREKSGVDNTTEEEEGQQELSKRRVLRSRYLAVIHKISERREDLSKDLDKFNVIINEVEKLHEQVQKPREQVADAEALQDIASSLVTSIRSQSNEGVTPSDFVSCLLREFADINGNITSEENDLVSVSWKDIGLGVSSIFMNGHGCPTMLGPMSNQLKQRKTTNISRKRSRPTESYRPAEVEDNGSEEKTDTDKNMGIMFGILRRNKTVKLEHLILNRKSFAQTVENLFALSFLVKDGRAAITIDKNGSHFVSPKNAPAHSAIMSHEVNYSHFVFRFDFKDWKPMVDMVPVGDELMPHRNILNSAQVPQAEASTDNSEAAALPTTPIRKLSRNRGLVMQSVVEDSPDNGAHSRATSILRVFTFTSPASSFPFDFPFFASITGYSSLFSPMDIDAVRKRERTETALNGNGSFKKFKPEMDSLSTGLGSKSRPCTKFFSTSGCPFGEGCHFAHYVPGGFKAISQMITPALPPGNRNPVPPQSFQDGVSPPAVKTRLCNKFNSAEGCRFGDKCHFAHGEWELGRPNPPQDHGGMGQMQQPRMGGGWNVPPPPPNHGPAASFGASATAKISVDASLAGPIIGKNGVNSKNICRMTGARLSIKEHESDPSLKNIELEGTFDQINLASSMVRELIANVGAASANNAMKQHHSATQQSSGSANNFKTKLCANFAKGTCTFRERCHFAHGESELRKPGM</sequence>
<feature type="compositionally biased region" description="Basic and acidic residues" evidence="13">
    <location>
        <begin position="211"/>
        <end position="232"/>
    </location>
</feature>
<dbReference type="Pfam" id="PF00642">
    <property type="entry name" value="zf-CCCH"/>
    <property type="match status" value="2"/>
</dbReference>
<dbReference type="InterPro" id="IPR004087">
    <property type="entry name" value="KH_dom"/>
</dbReference>
<evidence type="ECO:0000256" key="12">
    <source>
        <dbReference type="RuleBase" id="RU365071"/>
    </source>
</evidence>
<proteinExistence type="inferred from homology"/>
<feature type="domain" description="C3H1-type" evidence="14">
    <location>
        <begin position="697"/>
        <end position="724"/>
    </location>
</feature>
<comment type="subunit">
    <text evidence="12">Component of the SMC5-SMC6 complex.</text>
</comment>
<dbReference type="GO" id="GO:0006310">
    <property type="term" value="P:DNA recombination"/>
    <property type="evidence" value="ECO:0007669"/>
    <property type="project" value="UniProtKB-UniRule"/>
</dbReference>
<evidence type="ECO:0000313" key="16">
    <source>
        <dbReference type="Proteomes" id="UP000685013"/>
    </source>
</evidence>
<dbReference type="GO" id="GO:0051252">
    <property type="term" value="P:regulation of RNA metabolic process"/>
    <property type="evidence" value="ECO:0007669"/>
    <property type="project" value="UniProtKB-ARBA"/>
</dbReference>
<dbReference type="PANTHER" id="PTHR16140">
    <property type="entry name" value="NON-STRUCTURAL MAINTENANCE OF CHROMOSOMES ELEMENT 4"/>
    <property type="match status" value="1"/>
</dbReference>
<feature type="zinc finger region" description="C3H1-type" evidence="11">
    <location>
        <begin position="466"/>
        <end position="494"/>
    </location>
</feature>
<dbReference type="PROSITE" id="PS50084">
    <property type="entry name" value="KH_TYPE_1"/>
    <property type="match status" value="1"/>
</dbReference>
<comment type="similarity">
    <text evidence="2 12">Belongs to the NSE4 family.</text>
</comment>
<dbReference type="FunFam" id="4.10.1000.10:FF:000003">
    <property type="entry name" value="Zinc finger CCCH domain-containing protein"/>
    <property type="match status" value="2"/>
</dbReference>
<dbReference type="InterPro" id="IPR014854">
    <property type="entry name" value="Nse4_C"/>
</dbReference>
<keyword evidence="7 12" id="KW-0233">DNA recombination</keyword>
<gene>
    <name evidence="15" type="primary">NSE4A</name>
    <name evidence="15" type="ORF">SDJN03_15657</name>
</gene>
<comment type="subcellular location">
    <subcellularLocation>
        <location evidence="1 12">Nucleus</location>
    </subcellularLocation>
</comment>
<dbReference type="PROSITE" id="PS50103">
    <property type="entry name" value="ZF_C3H1"/>
    <property type="match status" value="3"/>
</dbReference>
<dbReference type="SMART" id="SM00322">
    <property type="entry name" value="KH"/>
    <property type="match status" value="1"/>
</dbReference>
<dbReference type="InterPro" id="IPR027786">
    <property type="entry name" value="Nse4/EID"/>
</dbReference>
<dbReference type="SMART" id="SM00356">
    <property type="entry name" value="ZnF_C3H1"/>
    <property type="match status" value="3"/>
</dbReference>